<dbReference type="AlphaFoldDB" id="A0A1Y2HV56"/>
<name>A0A1Y2HV56_9FUNG</name>
<evidence type="ECO:0000313" key="1">
    <source>
        <dbReference type="EMBL" id="ORZ38495.1"/>
    </source>
</evidence>
<sequence length="148" mass="16132">MVAPPYLVRLAFLTLPTAPIDEIADPLLCVTRFAHPSPSFVVDVALPMFKSVATKAHEARHTMIDRLIVGLSEAGNVNGLNKCRSIGLIEESTAAVLKHMAVEPGCGRVHVLVRWCPTCHLQARGHRWLQGHWLTVCVQLSARAVSAP</sequence>
<gene>
    <name evidence="1" type="ORF">BCR44DRAFT_1428376</name>
</gene>
<organism evidence="1 2">
    <name type="scientific">Catenaria anguillulae PL171</name>
    <dbReference type="NCBI Taxonomy" id="765915"/>
    <lineage>
        <taxon>Eukaryota</taxon>
        <taxon>Fungi</taxon>
        <taxon>Fungi incertae sedis</taxon>
        <taxon>Blastocladiomycota</taxon>
        <taxon>Blastocladiomycetes</taxon>
        <taxon>Blastocladiales</taxon>
        <taxon>Catenariaceae</taxon>
        <taxon>Catenaria</taxon>
    </lineage>
</organism>
<proteinExistence type="predicted"/>
<dbReference type="Proteomes" id="UP000193411">
    <property type="component" value="Unassembled WGS sequence"/>
</dbReference>
<evidence type="ECO:0000313" key="2">
    <source>
        <dbReference type="Proteomes" id="UP000193411"/>
    </source>
</evidence>
<protein>
    <submittedName>
        <fullName evidence="1">Uncharacterized protein</fullName>
    </submittedName>
</protein>
<comment type="caution">
    <text evidence="1">The sequence shown here is derived from an EMBL/GenBank/DDBJ whole genome shotgun (WGS) entry which is preliminary data.</text>
</comment>
<keyword evidence="2" id="KW-1185">Reference proteome</keyword>
<accession>A0A1Y2HV56</accession>
<reference evidence="1 2" key="1">
    <citation type="submission" date="2016-07" db="EMBL/GenBank/DDBJ databases">
        <title>Pervasive Adenine N6-methylation of Active Genes in Fungi.</title>
        <authorList>
            <consortium name="DOE Joint Genome Institute"/>
            <person name="Mondo S.J."/>
            <person name="Dannebaum R.O."/>
            <person name="Kuo R.C."/>
            <person name="Labutti K."/>
            <person name="Haridas S."/>
            <person name="Kuo A."/>
            <person name="Salamov A."/>
            <person name="Ahrendt S.R."/>
            <person name="Lipzen A."/>
            <person name="Sullivan W."/>
            <person name="Andreopoulos W.B."/>
            <person name="Clum A."/>
            <person name="Lindquist E."/>
            <person name="Daum C."/>
            <person name="Ramamoorthy G.K."/>
            <person name="Gryganskyi A."/>
            <person name="Culley D."/>
            <person name="Magnuson J.K."/>
            <person name="James T.Y."/>
            <person name="O'Malley M.A."/>
            <person name="Stajich J.E."/>
            <person name="Spatafora J.W."/>
            <person name="Visel A."/>
            <person name="Grigoriev I.V."/>
        </authorList>
    </citation>
    <scope>NUCLEOTIDE SEQUENCE [LARGE SCALE GENOMIC DNA]</scope>
    <source>
        <strain evidence="1 2">PL171</strain>
    </source>
</reference>
<dbReference type="EMBL" id="MCFL01000008">
    <property type="protein sequence ID" value="ORZ38495.1"/>
    <property type="molecule type" value="Genomic_DNA"/>
</dbReference>